<dbReference type="SUPFAM" id="SSF53756">
    <property type="entry name" value="UDP-Glycosyltransferase/glycogen phosphorylase"/>
    <property type="match status" value="1"/>
</dbReference>
<organism evidence="2 3">
    <name type="scientific">Niastella populi</name>
    <dbReference type="NCBI Taxonomy" id="550983"/>
    <lineage>
        <taxon>Bacteria</taxon>
        <taxon>Pseudomonadati</taxon>
        <taxon>Bacteroidota</taxon>
        <taxon>Chitinophagia</taxon>
        <taxon>Chitinophagales</taxon>
        <taxon>Chitinophagaceae</taxon>
        <taxon>Niastella</taxon>
    </lineage>
</organism>
<evidence type="ECO:0000259" key="1">
    <source>
        <dbReference type="Pfam" id="PF04101"/>
    </source>
</evidence>
<name>A0A1V9EHZ0_9BACT</name>
<keyword evidence="3" id="KW-1185">Reference proteome</keyword>
<evidence type="ECO:0000313" key="2">
    <source>
        <dbReference type="EMBL" id="OQP45749.1"/>
    </source>
</evidence>
<dbReference type="Proteomes" id="UP000192276">
    <property type="component" value="Unassembled WGS sequence"/>
</dbReference>
<dbReference type="EMBL" id="LWBP01000254">
    <property type="protein sequence ID" value="OQP45749.1"/>
    <property type="molecule type" value="Genomic_DNA"/>
</dbReference>
<dbReference type="STRING" id="550983.A4R26_09685"/>
<protein>
    <recommendedName>
        <fullName evidence="1">Glycosyl transferase family 28 C-terminal domain-containing protein</fullName>
    </recommendedName>
</protein>
<dbReference type="GO" id="GO:0016758">
    <property type="term" value="F:hexosyltransferase activity"/>
    <property type="evidence" value="ECO:0007669"/>
    <property type="project" value="InterPro"/>
</dbReference>
<reference evidence="3" key="1">
    <citation type="submission" date="2016-04" db="EMBL/GenBank/DDBJ databases">
        <authorList>
            <person name="Chen L."/>
            <person name="Zhuang W."/>
            <person name="Wang G."/>
        </authorList>
    </citation>
    <scope>NUCLEOTIDE SEQUENCE [LARGE SCALE GENOMIC DNA]</scope>
    <source>
        <strain evidence="3">208</strain>
    </source>
</reference>
<dbReference type="Pfam" id="PF04101">
    <property type="entry name" value="Glyco_tran_28_C"/>
    <property type="match status" value="1"/>
</dbReference>
<dbReference type="Gene3D" id="3.40.50.2000">
    <property type="entry name" value="Glycogen Phosphorylase B"/>
    <property type="match status" value="1"/>
</dbReference>
<dbReference type="AlphaFoldDB" id="A0A1V9EHZ0"/>
<accession>A0A1V9EHZ0</accession>
<gene>
    <name evidence="2" type="ORF">A4R26_09685</name>
</gene>
<feature type="domain" description="Glycosyl transferase family 28 C-terminal" evidence="1">
    <location>
        <begin position="256"/>
        <end position="340"/>
    </location>
</feature>
<sequence length="374" mass="41988">MILPESNKFNTAPEKPVVLLSPLDWGLGHTTRCIPIINELLHQGCNVIIACNSTQKALLIREFPQLVYVHLTGYDLNYGKKRWGTIVRIFLQIPKILIKINNENTWLNIFLKSQMVNLVISDNRFGLYAPGVPSVFITHQLYIRTGLGSLANRLVQWMNYRRIKKFSTCWVPDQQGAGSLAGELSNPAKLPAIPIQYIGGISRFNSCKLPVHNIDVLIILSGPEPQRSIFEKLVLGELKLLRGKLVLVRGLPEESSDVKEENNCTIYNHAPAGLLNQLICDSAFVVSRPGYTTVMDLMKLGKKSILVATPGQAEQEYLAKHLHKQQLAYTARQARFSLTKALAAAKAFSYRQPALVMDDYKEVLRSMVEKIKRG</sequence>
<evidence type="ECO:0000313" key="3">
    <source>
        <dbReference type="Proteomes" id="UP000192276"/>
    </source>
</evidence>
<dbReference type="InterPro" id="IPR007235">
    <property type="entry name" value="Glyco_trans_28_C"/>
</dbReference>
<comment type="caution">
    <text evidence="2">The sequence shown here is derived from an EMBL/GenBank/DDBJ whole genome shotgun (WGS) entry which is preliminary data.</text>
</comment>
<proteinExistence type="predicted"/>